<dbReference type="PANTHER" id="PTHR36038:SF3">
    <property type="entry name" value="OVATE FAMILY PROTEIN"/>
    <property type="match status" value="1"/>
</dbReference>
<organism evidence="2 3">
    <name type="scientific">Ricinus communis</name>
    <name type="common">Castor bean</name>
    <dbReference type="NCBI Taxonomy" id="3988"/>
    <lineage>
        <taxon>Eukaryota</taxon>
        <taxon>Viridiplantae</taxon>
        <taxon>Streptophyta</taxon>
        <taxon>Embryophyta</taxon>
        <taxon>Tracheophyta</taxon>
        <taxon>Spermatophyta</taxon>
        <taxon>Magnoliopsida</taxon>
        <taxon>eudicotyledons</taxon>
        <taxon>Gunneridae</taxon>
        <taxon>Pentapetalae</taxon>
        <taxon>rosids</taxon>
        <taxon>fabids</taxon>
        <taxon>Malpighiales</taxon>
        <taxon>Euphorbiaceae</taxon>
        <taxon>Acalyphoideae</taxon>
        <taxon>Acalypheae</taxon>
        <taxon>Ricinus</taxon>
    </lineage>
</organism>
<protein>
    <submittedName>
        <fullName evidence="2">Uncharacterized protein</fullName>
    </submittedName>
</protein>
<feature type="compositionally biased region" description="Polar residues" evidence="1">
    <location>
        <begin position="20"/>
        <end position="33"/>
    </location>
</feature>
<gene>
    <name evidence="2" type="ORF">RCOM_1721300</name>
</gene>
<dbReference type="PANTHER" id="PTHR36038">
    <property type="entry name" value="OS06G0102750 PROTEIN"/>
    <property type="match status" value="1"/>
</dbReference>
<accession>B9S549</accession>
<keyword evidence="3" id="KW-1185">Reference proteome</keyword>
<dbReference type="InParanoid" id="B9S549"/>
<dbReference type="eggNOG" id="ENOG502QSJC">
    <property type="taxonomic scope" value="Eukaryota"/>
</dbReference>
<evidence type="ECO:0000313" key="3">
    <source>
        <dbReference type="Proteomes" id="UP000008311"/>
    </source>
</evidence>
<dbReference type="AlphaFoldDB" id="B9S549"/>
<dbReference type="EMBL" id="EQ973868">
    <property type="protein sequence ID" value="EEF41269.1"/>
    <property type="molecule type" value="Genomic_DNA"/>
</dbReference>
<dbReference type="Proteomes" id="UP000008311">
    <property type="component" value="Unassembled WGS sequence"/>
</dbReference>
<proteinExistence type="predicted"/>
<dbReference type="FunCoup" id="B9S549">
    <property type="interactions" value="28"/>
</dbReference>
<evidence type="ECO:0000313" key="2">
    <source>
        <dbReference type="EMBL" id="EEF41269.1"/>
    </source>
</evidence>
<reference evidence="3" key="1">
    <citation type="journal article" date="2010" name="Nat. Biotechnol.">
        <title>Draft genome sequence of the oilseed species Ricinus communis.</title>
        <authorList>
            <person name="Chan A.P."/>
            <person name="Crabtree J."/>
            <person name="Zhao Q."/>
            <person name="Lorenzi H."/>
            <person name="Orvis J."/>
            <person name="Puiu D."/>
            <person name="Melake-Berhan A."/>
            <person name="Jones K.M."/>
            <person name="Redman J."/>
            <person name="Chen G."/>
            <person name="Cahoon E.B."/>
            <person name="Gedil M."/>
            <person name="Stanke M."/>
            <person name="Haas B.J."/>
            <person name="Wortman J.R."/>
            <person name="Fraser-Liggett C.M."/>
            <person name="Ravel J."/>
            <person name="Rabinowicz P.D."/>
        </authorList>
    </citation>
    <scope>NUCLEOTIDE SEQUENCE [LARGE SCALE GENOMIC DNA]</scope>
    <source>
        <strain evidence="3">cv. Hale</strain>
    </source>
</reference>
<sequence length="271" mass="30659">MQIIHWLFNKAAQQQERENSSTTSAKHNINNQEAKGKDRILLKHCRSNGRSERGKNKKFGLRGFRPFAILCRKDVATACFYSTLHLKRVNSYNRRQKHWMYSMKMKKEDIVKGEGMSNSKVDSTNNHVGNKVLPVADATLSSSTSANDQCSSLEKVEKLKGDKAKAMSRMKELLRWAAAAKPEKRGKFLGRKVLHFRNKATFKAVADDEQLSNESPKISFRWDAESCSTITSSCSAISLASSRMLSLNSTPLHDRKGNWITTDSEFVVLEL</sequence>
<feature type="region of interest" description="Disordered" evidence="1">
    <location>
        <begin position="14"/>
        <end position="37"/>
    </location>
</feature>
<name>B9S549_RICCO</name>
<evidence type="ECO:0000256" key="1">
    <source>
        <dbReference type="SAM" id="MobiDB-lite"/>
    </source>
</evidence>